<gene>
    <name evidence="1" type="ORF">ACFPFX_04475</name>
</gene>
<dbReference type="EMBL" id="JBHSIZ010000005">
    <property type="protein sequence ID" value="MFC4955549.1"/>
    <property type="molecule type" value="Genomic_DNA"/>
</dbReference>
<dbReference type="Proteomes" id="UP001595834">
    <property type="component" value="Unassembled WGS sequence"/>
</dbReference>
<organism evidence="1 2">
    <name type="scientific">Streptomyces mauvecolor</name>
    <dbReference type="NCBI Taxonomy" id="58345"/>
    <lineage>
        <taxon>Bacteria</taxon>
        <taxon>Bacillati</taxon>
        <taxon>Actinomycetota</taxon>
        <taxon>Actinomycetes</taxon>
        <taxon>Kitasatosporales</taxon>
        <taxon>Streptomycetaceae</taxon>
        <taxon>Streptomyces</taxon>
    </lineage>
</organism>
<evidence type="ECO:0000313" key="2">
    <source>
        <dbReference type="Proteomes" id="UP001595834"/>
    </source>
</evidence>
<dbReference type="RefSeq" id="WP_344370357.1">
    <property type="nucleotide sequence ID" value="NZ_BAAASQ010000001.1"/>
</dbReference>
<accession>A0ABV9UIC8</accession>
<keyword evidence="2" id="KW-1185">Reference proteome</keyword>
<name>A0ABV9UIC8_9ACTN</name>
<comment type="caution">
    <text evidence="1">The sequence shown here is derived from an EMBL/GenBank/DDBJ whole genome shotgun (WGS) entry which is preliminary data.</text>
</comment>
<reference evidence="2" key="1">
    <citation type="journal article" date="2019" name="Int. J. Syst. Evol. Microbiol.">
        <title>The Global Catalogue of Microorganisms (GCM) 10K type strain sequencing project: providing services to taxonomists for standard genome sequencing and annotation.</title>
        <authorList>
            <consortium name="The Broad Institute Genomics Platform"/>
            <consortium name="The Broad Institute Genome Sequencing Center for Infectious Disease"/>
            <person name="Wu L."/>
            <person name="Ma J."/>
        </authorList>
    </citation>
    <scope>NUCLEOTIDE SEQUENCE [LARGE SCALE GENOMIC DNA]</scope>
    <source>
        <strain evidence="2">CCM 7224</strain>
    </source>
</reference>
<protein>
    <submittedName>
        <fullName evidence="1">Uncharacterized protein</fullName>
    </submittedName>
</protein>
<evidence type="ECO:0000313" key="1">
    <source>
        <dbReference type="EMBL" id="MFC4955549.1"/>
    </source>
</evidence>
<proteinExistence type="predicted"/>
<sequence>MKKNCPTCQALRREAAQPGAPIADLLVRTALHERSPHCQEPPRRKRPKP</sequence>